<feature type="chain" id="PRO_5043332244" evidence="1">
    <location>
        <begin position="22"/>
        <end position="1023"/>
    </location>
</feature>
<evidence type="ECO:0000256" key="1">
    <source>
        <dbReference type="SAM" id="SignalP"/>
    </source>
</evidence>
<dbReference type="Pfam" id="PF03382">
    <property type="entry name" value="DUF285"/>
    <property type="match status" value="1"/>
</dbReference>
<evidence type="ECO:0000313" key="3">
    <source>
        <dbReference type="EMBL" id="WPU63294.1"/>
    </source>
</evidence>
<dbReference type="RefSeq" id="WP_321389741.1">
    <property type="nucleotide sequence ID" value="NZ_CP139487.1"/>
</dbReference>
<dbReference type="SUPFAM" id="SSF141571">
    <property type="entry name" value="Pentapeptide repeat-like"/>
    <property type="match status" value="1"/>
</dbReference>
<keyword evidence="4" id="KW-1185">Reference proteome</keyword>
<dbReference type="KEGG" id="psti:SOO65_11420"/>
<sequence length="1023" mass="109316">MKVFSFILILLSLWGCSGGQGTNTTLSVSRSFSITGSTGGLMVYITNKTKNTTAAISFQSTTKNITLEHGDYNFKAVGWDGVEALHGNFLCGESNANLKDPKATVEISINSNNCKNDAFVPATFRATAGIATLSLTSCQNISSVSGFGSTCDDSQRGLIESYRVRLVSYESKSAINSDVGLNSPCIAARSAPNGTLSTDIRLPYGNSEGIYATAVETFLDGNCSTGKVRHYFPWGLAYPSSDAISVVHSNGYTVNLFGQRGSQALVLNSITISSSNANPAFAKSGDSVYLNITTNRPATFSATINSVPATVTGSGNTYTVTRVLTSSEPAGVISFEITAEGNAYSAITTGSGVDYYPPITAPNITLIDPVISPSYDNTPTFQVSNLATNANFSLYSDPTCSMSIQSGTYTGSTSIITSSPLVQGNHTIYVKQTDPAGNISSCSSPVNYTYQPVQITGVSATSSNMTNNSFAKMGDTIIINFTSNYTSLPLTAMLNGNNATITPQGGTIYQISYTVAGGIPEGVLNLVVQHLGLPVHNQATTILIDYTAPVQPTITRNSPTADAAHDKQLYIQASNLEIGGQVKIYYDASCSTLATQLPISTTSHILTVSGLGVQQYQFYSRQYDQAGNGSPCTSTSVAYRVKAPFISKWQTTSANETINLPLPTGNIYNFKVDWGDGSAAETFTGNVASHTYATAGNYTMTIIGVMEAWSFNGGGSKDKIKEVTDFGEMGWKNLYGAFKGCLNLTVFNGGVYNQVTNMGSMFSEAPQVNPNTMNWNTSSVTNMSSLFYNATSATPDTLNWDTSNVTLMESMFDGATAANPNTMNWNTSQVTFMRYMFRNATSANPNTATWNTGNVTNMGGMFQGAVIANPDTSNWNTSNVIEMHNMFNGATIANPDTSNWDTANVVSMDSMFKYATVANPDTSNWDTSNVTMMTYMFYGATSANPDTSSWDFGQVDNVIDMFYQSDIDVTNWSNFLVRAALTGQSGVGITLEAPTVYNPAIFDSNAQVALSNRGWTVNNNFPQ</sequence>
<dbReference type="InterPro" id="IPR035986">
    <property type="entry name" value="PKD_dom_sf"/>
</dbReference>
<organism evidence="3 4">
    <name type="scientific">Peredibacter starrii</name>
    <dbReference type="NCBI Taxonomy" id="28202"/>
    <lineage>
        <taxon>Bacteria</taxon>
        <taxon>Pseudomonadati</taxon>
        <taxon>Bdellovibrionota</taxon>
        <taxon>Bacteriovoracia</taxon>
        <taxon>Bacteriovoracales</taxon>
        <taxon>Bacteriovoracaceae</taxon>
        <taxon>Peredibacter</taxon>
    </lineage>
</organism>
<dbReference type="EMBL" id="CP139487">
    <property type="protein sequence ID" value="WPU63294.1"/>
    <property type="molecule type" value="Genomic_DNA"/>
</dbReference>
<dbReference type="InterPro" id="IPR005046">
    <property type="entry name" value="DUF285"/>
</dbReference>
<keyword evidence="1" id="KW-0732">Signal</keyword>
<dbReference type="InterPro" id="IPR013783">
    <property type="entry name" value="Ig-like_fold"/>
</dbReference>
<protein>
    <submittedName>
        <fullName evidence="3">BspA family leucine-rich repeat surface protein</fullName>
    </submittedName>
</protein>
<dbReference type="AlphaFoldDB" id="A0AAX4HJV4"/>
<name>A0AAX4HJV4_9BACT</name>
<evidence type="ECO:0000313" key="4">
    <source>
        <dbReference type="Proteomes" id="UP001324634"/>
    </source>
</evidence>
<accession>A0AAX4HJV4</accession>
<gene>
    <name evidence="3" type="ORF">SOO65_11420</name>
</gene>
<dbReference type="InterPro" id="IPR000601">
    <property type="entry name" value="PKD_dom"/>
</dbReference>
<proteinExistence type="predicted"/>
<evidence type="ECO:0000259" key="2">
    <source>
        <dbReference type="PROSITE" id="PS50093"/>
    </source>
</evidence>
<feature type="domain" description="PKD" evidence="2">
    <location>
        <begin position="664"/>
        <end position="702"/>
    </location>
</feature>
<reference evidence="3 4" key="1">
    <citation type="submission" date="2023-11" db="EMBL/GenBank/DDBJ databases">
        <title>Peredibacter starrii A3.12.</title>
        <authorList>
            <person name="Mitchell R.J."/>
        </authorList>
    </citation>
    <scope>NUCLEOTIDE SEQUENCE [LARGE SCALE GENOMIC DNA]</scope>
    <source>
        <strain evidence="3 4">A3.12</strain>
    </source>
</reference>
<dbReference type="PROSITE" id="PS50093">
    <property type="entry name" value="PKD"/>
    <property type="match status" value="1"/>
</dbReference>
<dbReference type="SUPFAM" id="SSF49299">
    <property type="entry name" value="PKD domain"/>
    <property type="match status" value="1"/>
</dbReference>
<dbReference type="Proteomes" id="UP001324634">
    <property type="component" value="Chromosome"/>
</dbReference>
<feature type="signal peptide" evidence="1">
    <location>
        <begin position="1"/>
        <end position="21"/>
    </location>
</feature>
<dbReference type="Gene3D" id="2.60.40.10">
    <property type="entry name" value="Immunoglobulins"/>
    <property type="match status" value="2"/>
</dbReference>